<reference evidence="2" key="2">
    <citation type="submission" date="2021-03" db="UniProtKB">
        <authorList>
            <consortium name="EnsemblPlants"/>
        </authorList>
    </citation>
    <scope>IDENTIFICATION</scope>
</reference>
<reference evidence="2" key="1">
    <citation type="journal article" date="2017" name="Nature">
        <title>The genome of Chenopodium quinoa.</title>
        <authorList>
            <person name="Jarvis D.E."/>
            <person name="Ho Y.S."/>
            <person name="Lightfoot D.J."/>
            <person name="Schmoeckel S.M."/>
            <person name="Li B."/>
            <person name="Borm T.J.A."/>
            <person name="Ohyanagi H."/>
            <person name="Mineta K."/>
            <person name="Michell C.T."/>
            <person name="Saber N."/>
            <person name="Kharbatia N.M."/>
            <person name="Rupper R.R."/>
            <person name="Sharp A.R."/>
            <person name="Dally N."/>
            <person name="Boughton B.A."/>
            <person name="Woo Y.H."/>
            <person name="Gao G."/>
            <person name="Schijlen E.G.W.M."/>
            <person name="Guo X."/>
            <person name="Momin A.A."/>
            <person name="Negrao S."/>
            <person name="Al-Babili S."/>
            <person name="Gehring C."/>
            <person name="Roessner U."/>
            <person name="Jung C."/>
            <person name="Murphy K."/>
            <person name="Arold S.T."/>
            <person name="Gojobori T."/>
            <person name="van der Linden C.G."/>
            <person name="van Loo E.N."/>
            <person name="Jellen E.N."/>
            <person name="Maughan P.J."/>
            <person name="Tester M."/>
        </authorList>
    </citation>
    <scope>NUCLEOTIDE SEQUENCE [LARGE SCALE GENOMIC DNA]</scope>
    <source>
        <strain evidence="2">cv. PI 614886</strain>
    </source>
</reference>
<dbReference type="Pfam" id="PF14244">
    <property type="entry name" value="Retrotran_gag_3"/>
    <property type="match status" value="1"/>
</dbReference>
<dbReference type="OMA" id="HATMARD"/>
<proteinExistence type="predicted"/>
<keyword evidence="3" id="KW-1185">Reference proteome</keyword>
<evidence type="ECO:0000259" key="1">
    <source>
        <dbReference type="Pfam" id="PF14244"/>
    </source>
</evidence>
<dbReference type="AlphaFoldDB" id="A0A803MNL5"/>
<dbReference type="GeneID" id="110706435"/>
<feature type="domain" description="Retrotransposon Copia-like N-terminal" evidence="1">
    <location>
        <begin position="21"/>
        <end position="67"/>
    </location>
</feature>
<organism evidence="2 3">
    <name type="scientific">Chenopodium quinoa</name>
    <name type="common">Quinoa</name>
    <dbReference type="NCBI Taxonomy" id="63459"/>
    <lineage>
        <taxon>Eukaryota</taxon>
        <taxon>Viridiplantae</taxon>
        <taxon>Streptophyta</taxon>
        <taxon>Embryophyta</taxon>
        <taxon>Tracheophyta</taxon>
        <taxon>Spermatophyta</taxon>
        <taxon>Magnoliopsida</taxon>
        <taxon>eudicotyledons</taxon>
        <taxon>Gunneridae</taxon>
        <taxon>Pentapetalae</taxon>
        <taxon>Caryophyllales</taxon>
        <taxon>Chenopodiaceae</taxon>
        <taxon>Chenopodioideae</taxon>
        <taxon>Atripliceae</taxon>
        <taxon>Chenopodium</taxon>
    </lineage>
</organism>
<dbReference type="KEGG" id="cqi:110706435"/>
<dbReference type="EnsemblPlants" id="AUR62032866-RA">
    <property type="protein sequence ID" value="AUR62032866-RA:cds"/>
    <property type="gene ID" value="AUR62032866"/>
</dbReference>
<accession>A0A803MNL5</accession>
<dbReference type="PANTHER" id="PTHR37610:SF40">
    <property type="entry name" value="OS01G0909600 PROTEIN"/>
    <property type="match status" value="1"/>
</dbReference>
<evidence type="ECO:0000313" key="2">
    <source>
        <dbReference type="EnsemblPlants" id="AUR62032866-RA:cds"/>
    </source>
</evidence>
<gene>
    <name evidence="2" type="primary">LOC110706435</name>
</gene>
<dbReference type="OrthoDB" id="5544992at2759"/>
<dbReference type="Gramene" id="AUR62032866-RA">
    <property type="protein sequence ID" value="AUR62032866-RA:cds"/>
    <property type="gene ID" value="AUR62032866"/>
</dbReference>
<protein>
    <recommendedName>
        <fullName evidence="1">Retrotransposon Copia-like N-terminal domain-containing protein</fullName>
    </recommendedName>
</protein>
<name>A0A803MNL5_CHEQI</name>
<dbReference type="RefSeq" id="XP_021740049.1">
    <property type="nucleotide sequence ID" value="XM_021884357.1"/>
</dbReference>
<dbReference type="Proteomes" id="UP000596660">
    <property type="component" value="Unplaced"/>
</dbReference>
<evidence type="ECO:0000313" key="3">
    <source>
        <dbReference type="Proteomes" id="UP000596660"/>
    </source>
</evidence>
<dbReference type="InterPro" id="IPR029472">
    <property type="entry name" value="Copia-like_N"/>
</dbReference>
<dbReference type="PANTHER" id="PTHR37610">
    <property type="entry name" value="CCHC-TYPE DOMAIN-CONTAINING PROTEIN"/>
    <property type="match status" value="1"/>
</dbReference>
<sequence>MAGDDSSESLNAYQDPLFVANSDNHSIPLTPMLFNGSNFMIWSRYVKMALGAKNKKGFIEGKVSKPNPGHEDYNRWEREDYMVRCWIFRSMTDDVAGGLSLVQTAKELWDELVERYSESNIPLLFQLKKELGKLEQERDRVMSFLMGIKKDYQNVKENILGTEPLPTVNKAFHLVLQAEKKKKITGEIQGNVEMSAFQASRHSQGGKQNSGNFQKKNFKEFKKMKQELKCDHCGMRGHIKEGCFELIGYPPWY</sequence>